<dbReference type="InterPro" id="IPR001584">
    <property type="entry name" value="Integrase_cat-core"/>
</dbReference>
<feature type="compositionally biased region" description="Basic residues" evidence="1">
    <location>
        <begin position="588"/>
        <end position="598"/>
    </location>
</feature>
<dbReference type="Gene3D" id="3.30.420.10">
    <property type="entry name" value="Ribonuclease H-like superfamily/Ribonuclease H"/>
    <property type="match status" value="1"/>
</dbReference>
<dbReference type="InterPro" id="IPR036397">
    <property type="entry name" value="RNaseH_sf"/>
</dbReference>
<dbReference type="PROSITE" id="PS50994">
    <property type="entry name" value="INTEGRASE"/>
    <property type="match status" value="1"/>
</dbReference>
<evidence type="ECO:0000313" key="3">
    <source>
        <dbReference type="EMBL" id="MDH1341338.1"/>
    </source>
</evidence>
<dbReference type="InterPro" id="IPR012337">
    <property type="entry name" value="RNaseH-like_sf"/>
</dbReference>
<dbReference type="SUPFAM" id="SSF50610">
    <property type="entry name" value="mu transposase, C-terminal domain"/>
    <property type="match status" value="1"/>
</dbReference>
<dbReference type="InterPro" id="IPR009004">
    <property type="entry name" value="Transposase_Mu_C"/>
</dbReference>
<dbReference type="EMBL" id="JAOCJE010000001">
    <property type="protein sequence ID" value="MDH1341338.1"/>
    <property type="molecule type" value="Genomic_DNA"/>
</dbReference>
<evidence type="ECO:0000313" key="4">
    <source>
        <dbReference type="Proteomes" id="UP001161697"/>
    </source>
</evidence>
<sequence length="633" mass="71332">MNFEISAYLTKLLNTSAFFVMGVAMQKISISPGALVLAGNKRLEIIASTSPSKIEARDVISGETVFISPGEIEFELKTPLHSGSETFQAEAELAIRDSDIKLATDRFNVLAPLKTKQFLSKQDAEQCSLALGLSASQIRRLFAQLDMKKGPESLILKRRGRTKGVKIIGADVEDIIQQVIDEYYAGPGATVERVIQKVKEQCLTLSLKAPSSATIANRVRERKPRELLAKKSGKKAARQAYAVRGEKVQPEAPLQLIQIDHALVDCIIVDDQRIPLMRPWITIAIDVYTRVVLGFYLSLSYPSAMSVALCIAHAALPKNSWLKSYGFSGYEYPFYSLPKRIHVDNAKEFRSKKLSDSCRSYGIELTFRPRGTPHNGAHIERLIGTLMGKIHILPGTTMSSTKAKGDYKSERMASLLFSEFREWLIREVEIYHSTEHSALGCSPLHKWEEYYQNKDGSFSYPLLVDDPKRLLIDFMPSKTRVIGRAGVRIHNIDYYTNTLKRFDIGTKCVVRYDPDSLKKIWVLPEGEKNYIELSYADLRLPDTTLSEFKSLRKKIRGESARRVPAAEVFKLIEKNEQLVSAATMASKQARKTRERKKSRLADPGHPLNGQRQIEKHIESIDYSVNPVAYTLED</sequence>
<protein>
    <submittedName>
        <fullName evidence="3">DDE-type integrase/transposase/recombinase</fullName>
    </submittedName>
</protein>
<feature type="domain" description="Integrase catalytic" evidence="2">
    <location>
        <begin position="249"/>
        <end position="451"/>
    </location>
</feature>
<dbReference type="AlphaFoldDB" id="A0AA42QCL8"/>
<dbReference type="GO" id="GO:0015074">
    <property type="term" value="P:DNA integration"/>
    <property type="evidence" value="ECO:0007669"/>
    <property type="project" value="InterPro"/>
</dbReference>
<accession>A0AA42QCL8</accession>
<evidence type="ECO:0000259" key="2">
    <source>
        <dbReference type="PROSITE" id="PS50994"/>
    </source>
</evidence>
<evidence type="ECO:0000256" key="1">
    <source>
        <dbReference type="SAM" id="MobiDB-lite"/>
    </source>
</evidence>
<feature type="region of interest" description="Disordered" evidence="1">
    <location>
        <begin position="583"/>
        <end position="609"/>
    </location>
</feature>
<gene>
    <name evidence="3" type="ORF">N5J11_19505</name>
</gene>
<dbReference type="Proteomes" id="UP001161697">
    <property type="component" value="Unassembled WGS sequence"/>
</dbReference>
<reference evidence="3" key="1">
    <citation type="submission" date="2022-09" db="EMBL/GenBank/DDBJ databases">
        <title>Intensive care unit water sources are persistently colonized with multi-drug resistant bacteria and are the site of extensive horizontal gene transfer of antibiotic resistance genes.</title>
        <authorList>
            <person name="Diorio-Toth L."/>
        </authorList>
    </citation>
    <scope>NUCLEOTIDE SEQUENCE</scope>
    <source>
        <strain evidence="3">GD03704</strain>
    </source>
</reference>
<dbReference type="RefSeq" id="WP_279534894.1">
    <property type="nucleotide sequence ID" value="NZ_CP104579.1"/>
</dbReference>
<proteinExistence type="predicted"/>
<dbReference type="Pfam" id="PF09299">
    <property type="entry name" value="Mu-transpos_C"/>
    <property type="match status" value="1"/>
</dbReference>
<organism evidence="3 4">
    <name type="scientific">Ectopseudomonas oleovorans</name>
    <name type="common">Pseudomonas oleovorans</name>
    <dbReference type="NCBI Taxonomy" id="301"/>
    <lineage>
        <taxon>Bacteria</taxon>
        <taxon>Pseudomonadati</taxon>
        <taxon>Pseudomonadota</taxon>
        <taxon>Gammaproteobacteria</taxon>
        <taxon>Pseudomonadales</taxon>
        <taxon>Pseudomonadaceae</taxon>
        <taxon>Ectopseudomonas</taxon>
    </lineage>
</organism>
<dbReference type="GO" id="GO:0003676">
    <property type="term" value="F:nucleic acid binding"/>
    <property type="evidence" value="ECO:0007669"/>
    <property type="project" value="InterPro"/>
</dbReference>
<name>A0AA42QCL8_ECTOL</name>
<comment type="caution">
    <text evidence="3">The sequence shown here is derived from an EMBL/GenBank/DDBJ whole genome shotgun (WGS) entry which is preliminary data.</text>
</comment>
<dbReference type="InterPro" id="IPR015378">
    <property type="entry name" value="Transposase-like_Mu_C"/>
</dbReference>
<dbReference type="SUPFAM" id="SSF53098">
    <property type="entry name" value="Ribonuclease H-like"/>
    <property type="match status" value="1"/>
</dbReference>